<dbReference type="Gene3D" id="3.40.630.10">
    <property type="entry name" value="Zn peptidases"/>
    <property type="match status" value="1"/>
</dbReference>
<dbReference type="GO" id="GO:0008270">
    <property type="term" value="F:zinc ion binding"/>
    <property type="evidence" value="ECO:0007669"/>
    <property type="project" value="InterPro"/>
</dbReference>
<evidence type="ECO:0000256" key="1">
    <source>
        <dbReference type="ARBA" id="ARBA00001947"/>
    </source>
</evidence>
<dbReference type="RefSeq" id="WP_135625043.1">
    <property type="nucleotide sequence ID" value="NZ_RQGD01000046.1"/>
</dbReference>
<keyword evidence="9" id="KW-1185">Reference proteome</keyword>
<dbReference type="PANTHER" id="PTHR11705:SF143">
    <property type="entry name" value="SLL0236 PROTEIN"/>
    <property type="match status" value="1"/>
</dbReference>
<proteinExistence type="inferred from homology"/>
<evidence type="ECO:0000256" key="4">
    <source>
        <dbReference type="ARBA" id="ARBA00022801"/>
    </source>
</evidence>
<dbReference type="GO" id="GO:0005615">
    <property type="term" value="C:extracellular space"/>
    <property type="evidence" value="ECO:0007669"/>
    <property type="project" value="TreeGrafter"/>
</dbReference>
<dbReference type="SMART" id="SM00631">
    <property type="entry name" value="Zn_pept"/>
    <property type="match status" value="1"/>
</dbReference>
<keyword evidence="6" id="KW-0482">Metalloprotease</keyword>
<keyword evidence="4" id="KW-0378">Hydrolase</keyword>
<comment type="cofactor">
    <cofactor evidence="1">
        <name>Zn(2+)</name>
        <dbReference type="ChEBI" id="CHEBI:29105"/>
    </cofactor>
</comment>
<reference evidence="8" key="1">
    <citation type="journal article" date="2019" name="PLoS Negl. Trop. Dis.">
        <title>Revisiting the worldwide diversity of Leptospira species in the environment.</title>
        <authorList>
            <person name="Vincent A.T."/>
            <person name="Schiettekatte O."/>
            <person name="Bourhy P."/>
            <person name="Veyrier F.J."/>
            <person name="Picardeau M."/>
        </authorList>
    </citation>
    <scope>NUCLEOTIDE SEQUENCE [LARGE SCALE GENOMIC DNA]</scope>
    <source>
        <strain evidence="8">201702476</strain>
    </source>
</reference>
<dbReference type="OrthoDB" id="9779324at2"/>
<gene>
    <name evidence="8" type="ORF">EHQ58_16650</name>
</gene>
<evidence type="ECO:0000256" key="3">
    <source>
        <dbReference type="ARBA" id="ARBA00022670"/>
    </source>
</evidence>
<name>A0A4R9JU01_9LEPT</name>
<evidence type="ECO:0000256" key="5">
    <source>
        <dbReference type="ARBA" id="ARBA00022833"/>
    </source>
</evidence>
<dbReference type="PANTHER" id="PTHR11705">
    <property type="entry name" value="PROTEASE FAMILY M14 CARBOXYPEPTIDASE A,B"/>
    <property type="match status" value="1"/>
</dbReference>
<accession>A0A4R9JU01</accession>
<evidence type="ECO:0000313" key="9">
    <source>
        <dbReference type="Proteomes" id="UP000297693"/>
    </source>
</evidence>
<keyword evidence="3" id="KW-0645">Protease</keyword>
<comment type="similarity">
    <text evidence="2">Belongs to the peptidase M14 family.</text>
</comment>
<evidence type="ECO:0000256" key="2">
    <source>
        <dbReference type="ARBA" id="ARBA00005988"/>
    </source>
</evidence>
<evidence type="ECO:0000259" key="7">
    <source>
        <dbReference type="SMART" id="SM00631"/>
    </source>
</evidence>
<evidence type="ECO:0000256" key="6">
    <source>
        <dbReference type="ARBA" id="ARBA00023049"/>
    </source>
</evidence>
<dbReference type="GO" id="GO:0006508">
    <property type="term" value="P:proteolysis"/>
    <property type="evidence" value="ECO:0007669"/>
    <property type="project" value="UniProtKB-KW"/>
</dbReference>
<dbReference type="EMBL" id="RQGD01000046">
    <property type="protein sequence ID" value="TGL56263.1"/>
    <property type="molecule type" value="Genomic_DNA"/>
</dbReference>
<feature type="domain" description="Peptidase M14" evidence="7">
    <location>
        <begin position="8"/>
        <end position="275"/>
    </location>
</feature>
<keyword evidence="5" id="KW-0862">Zinc</keyword>
<dbReference type="InterPro" id="IPR000834">
    <property type="entry name" value="Peptidase_M14"/>
</dbReference>
<dbReference type="Proteomes" id="UP000297693">
    <property type="component" value="Unassembled WGS sequence"/>
</dbReference>
<organism evidence="8 9">
    <name type="scientific">Leptospira ognonensis</name>
    <dbReference type="NCBI Taxonomy" id="2484945"/>
    <lineage>
        <taxon>Bacteria</taxon>
        <taxon>Pseudomonadati</taxon>
        <taxon>Spirochaetota</taxon>
        <taxon>Spirochaetia</taxon>
        <taxon>Leptospirales</taxon>
        <taxon>Leptospiraceae</taxon>
        <taxon>Leptospira</taxon>
    </lineage>
</organism>
<dbReference type="AlphaFoldDB" id="A0A4R9JU01"/>
<dbReference type="Pfam" id="PF00246">
    <property type="entry name" value="Peptidase_M14"/>
    <property type="match status" value="1"/>
</dbReference>
<sequence length="329" mass="37639">MLRGLRRLNRYERRILEIVKLGGKNARLQQFGFSSKTEEGFRFPIHAIEIGTEKAIRKNPVGIVAGVHGLETIGIRVLLDFLEFILNKRNSGYLADVEKGKVGIIVVPIVNPGGVAKKTRSNPAGVDLMRNSGVEAESAPLLFGGQKFSAKLPYFRGRTLEPESRALYRYVHKYFFSTEDAIMPVLDLHSGFGTVDHVWWPYAGTKRPCVDTQLFEKIANYMQTRLGHTKYRFGPQSETYTTHGDLWDRFYDHFQEKIIAKNENINSRFLPLTLEIGTWSDIKENPSKLFRKRGIFNPAPENKKETIVGYRDFLRDFVLLGKTKLGNWL</sequence>
<dbReference type="GO" id="GO:0004181">
    <property type="term" value="F:metallocarboxypeptidase activity"/>
    <property type="evidence" value="ECO:0007669"/>
    <property type="project" value="InterPro"/>
</dbReference>
<protein>
    <submittedName>
        <fullName evidence="8">DUF2817 domain-containing protein</fullName>
    </submittedName>
</protein>
<evidence type="ECO:0000313" key="8">
    <source>
        <dbReference type="EMBL" id="TGL56263.1"/>
    </source>
</evidence>
<dbReference type="SUPFAM" id="SSF53187">
    <property type="entry name" value="Zn-dependent exopeptidases"/>
    <property type="match status" value="1"/>
</dbReference>
<comment type="caution">
    <text evidence="8">The sequence shown here is derived from an EMBL/GenBank/DDBJ whole genome shotgun (WGS) entry which is preliminary data.</text>
</comment>